<name>A0A8H5BX27_9AGAR</name>
<feature type="transmembrane region" description="Helical" evidence="2">
    <location>
        <begin position="57"/>
        <end position="80"/>
    </location>
</feature>
<sequence length="116" mass="11683">MMVLDMWYLALGPQDVNTNAEVTPVAVAGNSTTLNPPQNGTGGVSAESSVKKGDTGAIVGGAVGGILGLALIGASVYVFLSLRHRKRHEAAPEGYDGKQAAGPQIPGKGQSQGAVL</sequence>
<dbReference type="EMBL" id="JAACJK010000117">
    <property type="protein sequence ID" value="KAF5329962.1"/>
    <property type="molecule type" value="Genomic_DNA"/>
</dbReference>
<dbReference type="Proteomes" id="UP000541558">
    <property type="component" value="Unassembled WGS sequence"/>
</dbReference>
<evidence type="ECO:0000313" key="3">
    <source>
        <dbReference type="EMBL" id="KAF5329962.1"/>
    </source>
</evidence>
<accession>A0A8H5BX27</accession>
<protein>
    <submittedName>
        <fullName evidence="3">Uncharacterized protein</fullName>
    </submittedName>
</protein>
<feature type="region of interest" description="Disordered" evidence="1">
    <location>
        <begin position="29"/>
        <end position="50"/>
    </location>
</feature>
<feature type="region of interest" description="Disordered" evidence="1">
    <location>
        <begin position="89"/>
        <end position="116"/>
    </location>
</feature>
<dbReference type="AlphaFoldDB" id="A0A8H5BX27"/>
<organism evidence="3 4">
    <name type="scientific">Ephemerocybe angulata</name>
    <dbReference type="NCBI Taxonomy" id="980116"/>
    <lineage>
        <taxon>Eukaryota</taxon>
        <taxon>Fungi</taxon>
        <taxon>Dikarya</taxon>
        <taxon>Basidiomycota</taxon>
        <taxon>Agaricomycotina</taxon>
        <taxon>Agaricomycetes</taxon>
        <taxon>Agaricomycetidae</taxon>
        <taxon>Agaricales</taxon>
        <taxon>Agaricineae</taxon>
        <taxon>Psathyrellaceae</taxon>
        <taxon>Ephemerocybe</taxon>
    </lineage>
</organism>
<gene>
    <name evidence="3" type="ORF">D9611_010449</name>
</gene>
<feature type="compositionally biased region" description="Polar residues" evidence="1">
    <location>
        <begin position="29"/>
        <end position="39"/>
    </location>
</feature>
<keyword evidence="2" id="KW-1133">Transmembrane helix</keyword>
<keyword evidence="2" id="KW-0472">Membrane</keyword>
<reference evidence="3 4" key="1">
    <citation type="journal article" date="2020" name="ISME J.">
        <title>Uncovering the hidden diversity of litter-decomposition mechanisms in mushroom-forming fungi.</title>
        <authorList>
            <person name="Floudas D."/>
            <person name="Bentzer J."/>
            <person name="Ahren D."/>
            <person name="Johansson T."/>
            <person name="Persson P."/>
            <person name="Tunlid A."/>
        </authorList>
    </citation>
    <scope>NUCLEOTIDE SEQUENCE [LARGE SCALE GENOMIC DNA]</scope>
    <source>
        <strain evidence="3 4">CBS 175.51</strain>
    </source>
</reference>
<keyword evidence="4" id="KW-1185">Reference proteome</keyword>
<comment type="caution">
    <text evidence="3">The sequence shown here is derived from an EMBL/GenBank/DDBJ whole genome shotgun (WGS) entry which is preliminary data.</text>
</comment>
<evidence type="ECO:0000256" key="1">
    <source>
        <dbReference type="SAM" id="MobiDB-lite"/>
    </source>
</evidence>
<proteinExistence type="predicted"/>
<keyword evidence="2" id="KW-0812">Transmembrane</keyword>
<evidence type="ECO:0000313" key="4">
    <source>
        <dbReference type="Proteomes" id="UP000541558"/>
    </source>
</evidence>
<evidence type="ECO:0000256" key="2">
    <source>
        <dbReference type="SAM" id="Phobius"/>
    </source>
</evidence>